<gene>
    <name evidence="2" type="ORF">V2S66_18800</name>
</gene>
<accession>A0ABU7PG10</accession>
<reference evidence="2 3" key="1">
    <citation type="submission" date="2023-12" db="EMBL/GenBank/DDBJ databases">
        <title>Streptomyces sp. V4-01.</title>
        <authorList>
            <person name="Somphong A."/>
            <person name="Phongsopitanun W."/>
        </authorList>
    </citation>
    <scope>NUCLEOTIDE SEQUENCE [LARGE SCALE GENOMIC DNA]</scope>
    <source>
        <strain evidence="2 3">V4-01</strain>
    </source>
</reference>
<dbReference type="RefSeq" id="WP_330796927.1">
    <property type="nucleotide sequence ID" value="NZ_JAZEWV010000014.1"/>
</dbReference>
<sequence length="75" mass="8773">MSDSEWADWQQCQDEHDDLMSQVADREYQMESGLIDSYDEYEFDFGPLPEPNTPTRRTITSRLAPSPPPPPSRRR</sequence>
<organism evidence="2 3">
    <name type="scientific">Actinacidiphila polyblastidii</name>
    <dbReference type="NCBI Taxonomy" id="3110430"/>
    <lineage>
        <taxon>Bacteria</taxon>
        <taxon>Bacillati</taxon>
        <taxon>Actinomycetota</taxon>
        <taxon>Actinomycetes</taxon>
        <taxon>Kitasatosporales</taxon>
        <taxon>Streptomycetaceae</taxon>
        <taxon>Actinacidiphila</taxon>
    </lineage>
</organism>
<comment type="caution">
    <text evidence="2">The sequence shown here is derived from an EMBL/GenBank/DDBJ whole genome shotgun (WGS) entry which is preliminary data.</text>
</comment>
<evidence type="ECO:0000256" key="1">
    <source>
        <dbReference type="SAM" id="MobiDB-lite"/>
    </source>
</evidence>
<evidence type="ECO:0000313" key="3">
    <source>
        <dbReference type="Proteomes" id="UP001344658"/>
    </source>
</evidence>
<dbReference type="Proteomes" id="UP001344658">
    <property type="component" value="Unassembled WGS sequence"/>
</dbReference>
<name>A0ABU7PG10_9ACTN</name>
<feature type="compositionally biased region" description="Polar residues" evidence="1">
    <location>
        <begin position="53"/>
        <end position="63"/>
    </location>
</feature>
<evidence type="ECO:0000313" key="2">
    <source>
        <dbReference type="EMBL" id="MEE4544012.1"/>
    </source>
</evidence>
<feature type="compositionally biased region" description="Pro residues" evidence="1">
    <location>
        <begin position="65"/>
        <end position="75"/>
    </location>
</feature>
<dbReference type="EMBL" id="JAZEWV010000014">
    <property type="protein sequence ID" value="MEE4544012.1"/>
    <property type="molecule type" value="Genomic_DNA"/>
</dbReference>
<keyword evidence="3" id="KW-1185">Reference proteome</keyword>
<proteinExistence type="predicted"/>
<protein>
    <submittedName>
        <fullName evidence="2">Uncharacterized protein</fullName>
    </submittedName>
</protein>
<feature type="region of interest" description="Disordered" evidence="1">
    <location>
        <begin position="41"/>
        <end position="75"/>
    </location>
</feature>